<proteinExistence type="predicted"/>
<keyword evidence="2" id="KW-1185">Reference proteome</keyword>
<sequence length="55" mass="6476">MSPAFDRIVYLYCDSYIKQKIPKSRGRYRIFNKVAAQRNCAKTRNGDIRSYILDA</sequence>
<organism evidence="1 2">
    <name type="scientific">Gigaspora rosea</name>
    <dbReference type="NCBI Taxonomy" id="44941"/>
    <lineage>
        <taxon>Eukaryota</taxon>
        <taxon>Fungi</taxon>
        <taxon>Fungi incertae sedis</taxon>
        <taxon>Mucoromycota</taxon>
        <taxon>Glomeromycotina</taxon>
        <taxon>Glomeromycetes</taxon>
        <taxon>Diversisporales</taxon>
        <taxon>Gigasporaceae</taxon>
        <taxon>Gigaspora</taxon>
    </lineage>
</organism>
<dbReference type="EMBL" id="QKWP01001041">
    <property type="protein sequence ID" value="RIB12254.1"/>
    <property type="molecule type" value="Genomic_DNA"/>
</dbReference>
<comment type="caution">
    <text evidence="1">The sequence shown here is derived from an EMBL/GenBank/DDBJ whole genome shotgun (WGS) entry which is preliminary data.</text>
</comment>
<dbReference type="AlphaFoldDB" id="A0A397UPW7"/>
<gene>
    <name evidence="1" type="ORF">C2G38_2201128</name>
</gene>
<accession>A0A397UPW7</accession>
<evidence type="ECO:0000313" key="1">
    <source>
        <dbReference type="EMBL" id="RIB12254.1"/>
    </source>
</evidence>
<evidence type="ECO:0000313" key="2">
    <source>
        <dbReference type="Proteomes" id="UP000266673"/>
    </source>
</evidence>
<name>A0A397UPW7_9GLOM</name>
<protein>
    <submittedName>
        <fullName evidence="1">Uncharacterized protein</fullName>
    </submittedName>
</protein>
<dbReference type="Proteomes" id="UP000266673">
    <property type="component" value="Unassembled WGS sequence"/>
</dbReference>
<reference evidence="1 2" key="1">
    <citation type="submission" date="2018-06" db="EMBL/GenBank/DDBJ databases">
        <title>Comparative genomics reveals the genomic features of Rhizophagus irregularis, R. cerebriforme, R. diaphanum and Gigaspora rosea, and their symbiotic lifestyle signature.</title>
        <authorList>
            <person name="Morin E."/>
            <person name="San Clemente H."/>
            <person name="Chen E.C.H."/>
            <person name="De La Providencia I."/>
            <person name="Hainaut M."/>
            <person name="Kuo A."/>
            <person name="Kohler A."/>
            <person name="Murat C."/>
            <person name="Tang N."/>
            <person name="Roy S."/>
            <person name="Loubradou J."/>
            <person name="Henrissat B."/>
            <person name="Grigoriev I.V."/>
            <person name="Corradi N."/>
            <person name="Roux C."/>
            <person name="Martin F.M."/>
        </authorList>
    </citation>
    <scope>NUCLEOTIDE SEQUENCE [LARGE SCALE GENOMIC DNA]</scope>
    <source>
        <strain evidence="1 2">DAOM 194757</strain>
    </source>
</reference>